<dbReference type="RefSeq" id="WP_012843785.1">
    <property type="nucleotide sequence ID" value="NC_013501.1"/>
</dbReference>
<evidence type="ECO:0008006" key="4">
    <source>
        <dbReference type="Google" id="ProtNLM"/>
    </source>
</evidence>
<keyword evidence="1" id="KW-0472">Membrane</keyword>
<organism evidence="2 3">
    <name type="scientific">Rhodothermus marinus (strain ATCC 43812 / DSM 4252 / R-10)</name>
    <name type="common">Rhodothermus obamensis</name>
    <dbReference type="NCBI Taxonomy" id="518766"/>
    <lineage>
        <taxon>Bacteria</taxon>
        <taxon>Pseudomonadati</taxon>
        <taxon>Rhodothermota</taxon>
        <taxon>Rhodothermia</taxon>
        <taxon>Rhodothermales</taxon>
        <taxon>Rhodothermaceae</taxon>
        <taxon>Rhodothermus</taxon>
    </lineage>
</organism>
<feature type="transmembrane region" description="Helical" evidence="1">
    <location>
        <begin position="248"/>
        <end position="269"/>
    </location>
</feature>
<keyword evidence="1" id="KW-1133">Transmembrane helix</keyword>
<dbReference type="HOGENOM" id="CLU_831235_0_0_10"/>
<evidence type="ECO:0000313" key="2">
    <source>
        <dbReference type="EMBL" id="ACY48173.1"/>
    </source>
</evidence>
<evidence type="ECO:0000256" key="1">
    <source>
        <dbReference type="SAM" id="Phobius"/>
    </source>
</evidence>
<keyword evidence="3" id="KW-1185">Reference proteome</keyword>
<keyword evidence="1" id="KW-0812">Transmembrane</keyword>
<dbReference type="KEGG" id="rmr:Rmar_1283"/>
<dbReference type="AlphaFoldDB" id="D0MI65"/>
<proteinExistence type="predicted"/>
<dbReference type="eggNOG" id="COG0304">
    <property type="taxonomic scope" value="Bacteria"/>
</dbReference>
<dbReference type="Proteomes" id="UP000002221">
    <property type="component" value="Chromosome"/>
</dbReference>
<gene>
    <name evidence="2" type="ordered locus">Rmar_1283</name>
</gene>
<dbReference type="EMBL" id="CP001807">
    <property type="protein sequence ID" value="ACY48173.1"/>
    <property type="molecule type" value="Genomic_DNA"/>
</dbReference>
<reference evidence="2 3" key="1">
    <citation type="journal article" date="2009" name="Stand. Genomic Sci.">
        <title>Complete genome sequence of Rhodothermus marinus type strain (R-10).</title>
        <authorList>
            <person name="Nolan M."/>
            <person name="Tindall B.J."/>
            <person name="Pomrenke H."/>
            <person name="Lapidus A."/>
            <person name="Copeland A."/>
            <person name="Glavina Del Rio T."/>
            <person name="Lucas S."/>
            <person name="Chen F."/>
            <person name="Tice H."/>
            <person name="Cheng J.F."/>
            <person name="Saunders E."/>
            <person name="Han C."/>
            <person name="Bruce D."/>
            <person name="Goodwin L."/>
            <person name="Chain P."/>
            <person name="Pitluck S."/>
            <person name="Ovchinikova G."/>
            <person name="Pati A."/>
            <person name="Ivanova N."/>
            <person name="Mavromatis K."/>
            <person name="Chen A."/>
            <person name="Palaniappan K."/>
            <person name="Land M."/>
            <person name="Hauser L."/>
            <person name="Chang Y.J."/>
            <person name="Jeffries C.D."/>
            <person name="Brettin T."/>
            <person name="Goker M."/>
            <person name="Bristow J."/>
            <person name="Eisen J.A."/>
            <person name="Markowitz V."/>
            <person name="Hugenholtz P."/>
            <person name="Kyrpides N.C."/>
            <person name="Klenk H.P."/>
            <person name="Detter J.C."/>
        </authorList>
    </citation>
    <scope>NUCLEOTIDE SEQUENCE [LARGE SCALE GENOMIC DNA]</scope>
    <source>
        <strain evidence="3">ATCC 43812 / DSM 4252 / R-10</strain>
    </source>
</reference>
<sequence length="334" mass="37496">MKRMSLLLKPASLARLCLLVLLVGLSGCEGWTPVSKEATESDPSRFRRALVAEQARLVRFVVGYVRRQEAIRLGKRLDRVEVDRLFEEALQAYERAYGVQGVVVGYRRAQAALRGPRSGVGLQAWWDSLGLEAEQQAWMARLWEEFRTSHTVKELDVRLSRYEQEVVEALGTGRSEVLLWNAAVLYGMTMLAFGQEDWAEDLRAMLKTLQGEVRRGSLTQEIRRSLLMRPVLQGISCNPDAAPQFGDYWSFAGLTGAVMTGCVSGIGYLGPAVYIHPVEMGAACATFGGVFAGAYMLMAYSDYRGDMIQWCRGNREPCRNNDRYHSICNEFLTK</sequence>
<name>D0MI65_RHOM4</name>
<accession>D0MI65</accession>
<dbReference type="PROSITE" id="PS51257">
    <property type="entry name" value="PROKAR_LIPOPROTEIN"/>
    <property type="match status" value="1"/>
</dbReference>
<evidence type="ECO:0000313" key="3">
    <source>
        <dbReference type="Proteomes" id="UP000002221"/>
    </source>
</evidence>
<feature type="transmembrane region" description="Helical" evidence="1">
    <location>
        <begin position="281"/>
        <end position="300"/>
    </location>
</feature>
<protein>
    <recommendedName>
        <fullName evidence="4">Lipoprotein</fullName>
    </recommendedName>
</protein>
<dbReference type="OrthoDB" id="1518112at2"/>